<dbReference type="EMBL" id="MU006296">
    <property type="protein sequence ID" value="KAF2853258.1"/>
    <property type="molecule type" value="Genomic_DNA"/>
</dbReference>
<feature type="compositionally biased region" description="Low complexity" evidence="1">
    <location>
        <begin position="72"/>
        <end position="84"/>
    </location>
</feature>
<gene>
    <name evidence="2" type="ORF">T440DRAFT_506096</name>
</gene>
<feature type="region of interest" description="Disordered" evidence="1">
    <location>
        <begin position="1"/>
        <end position="31"/>
    </location>
</feature>
<sequence>MSPQRVEVGLLQTHAQPVKPRGRPHHDPIDTISISIARRCARLPSCAPSSASTPPPSESIPVDDSRARSDTVKSPSPAPSVTVSSEHLPRYWTDVEEDLMQRTARDYDLILAYQRDSDGGERWSTEDIAKIRAKGQQFHNNRRALNQLRRTVAVAGGEDEAVLAKIRKHKNKLLRYCEQLDTLERWLEKRPVHHLLDSGKYQEVNGYVYRLKPWSLEYPFAVATIAAHLRTQKASEAPQEKCATNGEAEPEEDEITSSHSRQELRIATPTPRSNGPSSPSTLPYRPHHHNATPHEPRTYQSSKHKRDYSTAGDFFTPQEQSDIPPPARKRQRVHSPTLTNPPSSAMVPLHDQRRLQSGRRRNQDQRFGEG</sequence>
<protein>
    <submittedName>
        <fullName evidence="2">Uncharacterized protein</fullName>
    </submittedName>
</protein>
<proteinExistence type="predicted"/>
<dbReference type="OrthoDB" id="3799266at2759"/>
<feature type="compositionally biased region" description="Polar residues" evidence="1">
    <location>
        <begin position="270"/>
        <end position="281"/>
    </location>
</feature>
<feature type="compositionally biased region" description="Polar residues" evidence="1">
    <location>
        <begin position="334"/>
        <end position="343"/>
    </location>
</feature>
<name>A0A6A7BGH0_9PLEO</name>
<dbReference type="AlphaFoldDB" id="A0A6A7BGH0"/>
<keyword evidence="3" id="KW-1185">Reference proteome</keyword>
<feature type="region of interest" description="Disordered" evidence="1">
    <location>
        <begin position="45"/>
        <end position="84"/>
    </location>
</feature>
<organism evidence="2 3">
    <name type="scientific">Plenodomus tracheiphilus IPT5</name>
    <dbReference type="NCBI Taxonomy" id="1408161"/>
    <lineage>
        <taxon>Eukaryota</taxon>
        <taxon>Fungi</taxon>
        <taxon>Dikarya</taxon>
        <taxon>Ascomycota</taxon>
        <taxon>Pezizomycotina</taxon>
        <taxon>Dothideomycetes</taxon>
        <taxon>Pleosporomycetidae</taxon>
        <taxon>Pleosporales</taxon>
        <taxon>Pleosporineae</taxon>
        <taxon>Leptosphaeriaceae</taxon>
        <taxon>Plenodomus</taxon>
    </lineage>
</organism>
<reference evidence="2" key="1">
    <citation type="submission" date="2020-01" db="EMBL/GenBank/DDBJ databases">
        <authorList>
            <consortium name="DOE Joint Genome Institute"/>
            <person name="Haridas S."/>
            <person name="Albert R."/>
            <person name="Binder M."/>
            <person name="Bloem J."/>
            <person name="Labutti K."/>
            <person name="Salamov A."/>
            <person name="Andreopoulos B."/>
            <person name="Baker S.E."/>
            <person name="Barry K."/>
            <person name="Bills G."/>
            <person name="Bluhm B.H."/>
            <person name="Cannon C."/>
            <person name="Castanera R."/>
            <person name="Culley D.E."/>
            <person name="Daum C."/>
            <person name="Ezra D."/>
            <person name="Gonzalez J.B."/>
            <person name="Henrissat B."/>
            <person name="Kuo A."/>
            <person name="Liang C."/>
            <person name="Lipzen A."/>
            <person name="Lutzoni F."/>
            <person name="Magnuson J."/>
            <person name="Mondo S."/>
            <person name="Nolan M."/>
            <person name="Ohm R."/>
            <person name="Pangilinan J."/>
            <person name="Park H.-J."/>
            <person name="Ramirez L."/>
            <person name="Alfaro M."/>
            <person name="Sun H."/>
            <person name="Tritt A."/>
            <person name="Yoshinaga Y."/>
            <person name="Zwiers L.-H."/>
            <person name="Turgeon B.G."/>
            <person name="Goodwin S.B."/>
            <person name="Spatafora J.W."/>
            <person name="Crous P.W."/>
            <person name="Grigoriev I.V."/>
        </authorList>
    </citation>
    <scope>NUCLEOTIDE SEQUENCE</scope>
    <source>
        <strain evidence="2">IPT5</strain>
    </source>
</reference>
<evidence type="ECO:0000313" key="3">
    <source>
        <dbReference type="Proteomes" id="UP000799423"/>
    </source>
</evidence>
<accession>A0A6A7BGH0</accession>
<evidence type="ECO:0000256" key="1">
    <source>
        <dbReference type="SAM" id="MobiDB-lite"/>
    </source>
</evidence>
<feature type="compositionally biased region" description="Basic and acidic residues" evidence="1">
    <location>
        <begin position="361"/>
        <end position="370"/>
    </location>
</feature>
<dbReference type="Proteomes" id="UP000799423">
    <property type="component" value="Unassembled WGS sequence"/>
</dbReference>
<evidence type="ECO:0000313" key="2">
    <source>
        <dbReference type="EMBL" id="KAF2853258.1"/>
    </source>
</evidence>
<feature type="region of interest" description="Disordered" evidence="1">
    <location>
        <begin position="232"/>
        <end position="370"/>
    </location>
</feature>